<protein>
    <recommendedName>
        <fullName evidence="2">KRAB domain-containing protein</fullName>
    </recommendedName>
</protein>
<dbReference type="SMART" id="SM00349">
    <property type="entry name" value="KRAB"/>
    <property type="match status" value="1"/>
</dbReference>
<dbReference type="SUPFAM" id="SSF109640">
    <property type="entry name" value="KRAB domain (Kruppel-associated box)"/>
    <property type="match status" value="1"/>
</dbReference>
<dbReference type="PROSITE" id="PS50805">
    <property type="entry name" value="KRAB"/>
    <property type="match status" value="1"/>
</dbReference>
<dbReference type="CDD" id="cd07765">
    <property type="entry name" value="KRAB_A-box"/>
    <property type="match status" value="1"/>
</dbReference>
<dbReference type="InterPro" id="IPR036051">
    <property type="entry name" value="KRAB_dom_sf"/>
</dbReference>
<accession>A0A8C4PHY4</accession>
<reference evidence="3" key="1">
    <citation type="submission" date="2023-03" db="UniProtKB">
        <authorList>
            <consortium name="Ensembl"/>
        </authorList>
    </citation>
    <scope>IDENTIFICATION</scope>
</reference>
<dbReference type="Pfam" id="PF01352">
    <property type="entry name" value="KRAB"/>
    <property type="match status" value="1"/>
</dbReference>
<evidence type="ECO:0000313" key="3">
    <source>
        <dbReference type="Ensembl" id="ENSEASP00005006905.1"/>
    </source>
</evidence>
<dbReference type="AlphaFoldDB" id="A0A8C4PHY4"/>
<feature type="domain" description="KRAB" evidence="2">
    <location>
        <begin position="35"/>
        <end position="106"/>
    </location>
</feature>
<dbReference type="GO" id="GO:0006355">
    <property type="term" value="P:regulation of DNA-templated transcription"/>
    <property type="evidence" value="ECO:0007669"/>
    <property type="project" value="InterPro"/>
</dbReference>
<dbReference type="Ensembl" id="ENSEAST00005007544.1">
    <property type="protein sequence ID" value="ENSEASP00005006905.1"/>
    <property type="gene ID" value="ENSEASG00005005094.1"/>
</dbReference>
<feature type="compositionally biased region" description="Basic and acidic residues" evidence="1">
    <location>
        <begin position="108"/>
        <end position="119"/>
    </location>
</feature>
<feature type="compositionally biased region" description="Basic and acidic residues" evidence="1">
    <location>
        <begin position="85"/>
        <end position="99"/>
    </location>
</feature>
<dbReference type="OMA" id="LETRDHC"/>
<dbReference type="Gene3D" id="6.10.140.140">
    <property type="match status" value="1"/>
</dbReference>
<organism evidence="3">
    <name type="scientific">Equus asinus asinus</name>
    <dbReference type="NCBI Taxonomy" id="83772"/>
    <lineage>
        <taxon>Eukaryota</taxon>
        <taxon>Metazoa</taxon>
        <taxon>Chordata</taxon>
        <taxon>Craniata</taxon>
        <taxon>Vertebrata</taxon>
        <taxon>Euteleostomi</taxon>
        <taxon>Mammalia</taxon>
        <taxon>Eutheria</taxon>
        <taxon>Laurasiatheria</taxon>
        <taxon>Perissodactyla</taxon>
        <taxon>Equidae</taxon>
        <taxon>Equus</taxon>
    </lineage>
</organism>
<dbReference type="PANTHER" id="PTHR23232">
    <property type="entry name" value="KRAB DOMAIN C2H2 ZINC FINGER"/>
    <property type="match status" value="1"/>
</dbReference>
<feature type="region of interest" description="Disordered" evidence="1">
    <location>
        <begin position="83"/>
        <end position="119"/>
    </location>
</feature>
<dbReference type="InterPro" id="IPR050169">
    <property type="entry name" value="Krueppel_C2H2_ZnF"/>
</dbReference>
<dbReference type="PANTHER" id="PTHR23232:SF168">
    <property type="entry name" value="KRAB DOMAIN-CONTAINING PROTEIN"/>
    <property type="match status" value="1"/>
</dbReference>
<name>A0A8C4PHY4_EQUAS</name>
<sequence length="119" mass="13733">GLEFVLSPPQVIQMGNLEEEVMASELLTTWSQGPVTFEEVVVDFSWEEWELLEPAQKILYRDMMLENFRNLASGGYHLCKPNLRTQEKQEAGDQEEKNSPRTCTDLKSQLETRDHCKAD</sequence>
<dbReference type="InterPro" id="IPR001909">
    <property type="entry name" value="KRAB"/>
</dbReference>
<evidence type="ECO:0000259" key="2">
    <source>
        <dbReference type="PROSITE" id="PS50805"/>
    </source>
</evidence>
<proteinExistence type="predicted"/>
<evidence type="ECO:0000256" key="1">
    <source>
        <dbReference type="SAM" id="MobiDB-lite"/>
    </source>
</evidence>